<dbReference type="InterPro" id="IPR041674">
    <property type="entry name" value="TetR_C_22"/>
</dbReference>
<dbReference type="InterPro" id="IPR001647">
    <property type="entry name" value="HTH_TetR"/>
</dbReference>
<evidence type="ECO:0000313" key="6">
    <source>
        <dbReference type="Proteomes" id="UP001432209"/>
    </source>
</evidence>
<feature type="DNA-binding region" description="H-T-H motif" evidence="2">
    <location>
        <begin position="58"/>
        <end position="77"/>
    </location>
</feature>
<dbReference type="Gene3D" id="1.10.357.10">
    <property type="entry name" value="Tetracycline Repressor, domain 2"/>
    <property type="match status" value="1"/>
</dbReference>
<name>A0ABZ2A8Y1_STRNV</name>
<dbReference type="Proteomes" id="UP001432209">
    <property type="component" value="Chromosome"/>
</dbReference>
<evidence type="ECO:0000313" key="5">
    <source>
        <dbReference type="EMBL" id="WUX55165.1"/>
    </source>
</evidence>
<dbReference type="PROSITE" id="PS01081">
    <property type="entry name" value="HTH_TETR_1"/>
    <property type="match status" value="1"/>
</dbReference>
<feature type="domain" description="HTH tetR-type" evidence="4">
    <location>
        <begin position="35"/>
        <end position="95"/>
    </location>
</feature>
<evidence type="ECO:0000256" key="2">
    <source>
        <dbReference type="PROSITE-ProRule" id="PRU00335"/>
    </source>
</evidence>
<sequence length="240" mass="26142">MGRDSQDSAAGDGAAKGGGPAEDTGRPRRRQARGERRIAQLLEAAGRVFCATGYTAASTNSIAREAGVSPGTLYQFFPNKEAIAVELGDVLLNRWRTTYGQAFTPAHMDLPLPQMLDAVLDPLITFNCENPAFAVLMHGSEIPGQVTEEHDVLHSTLLTRVEEILGSYLPDTPRAERTRTAEFVFVLFKGGLDLILSHEGEEREAYVGELKNAMFRYLDPLVGDALPHCQAQRETASPDS</sequence>
<evidence type="ECO:0000259" key="4">
    <source>
        <dbReference type="PROSITE" id="PS50977"/>
    </source>
</evidence>
<dbReference type="PANTHER" id="PTHR30055">
    <property type="entry name" value="HTH-TYPE TRANSCRIPTIONAL REGULATOR RUTR"/>
    <property type="match status" value="1"/>
</dbReference>
<evidence type="ECO:0000256" key="3">
    <source>
        <dbReference type="SAM" id="MobiDB-lite"/>
    </source>
</evidence>
<evidence type="ECO:0000256" key="1">
    <source>
        <dbReference type="ARBA" id="ARBA00023125"/>
    </source>
</evidence>
<accession>A0ABZ2A8Y1</accession>
<keyword evidence="6" id="KW-1185">Reference proteome</keyword>
<dbReference type="PANTHER" id="PTHR30055:SF226">
    <property type="entry name" value="HTH-TYPE TRANSCRIPTIONAL REGULATOR PKSA"/>
    <property type="match status" value="1"/>
</dbReference>
<dbReference type="Pfam" id="PF00440">
    <property type="entry name" value="TetR_N"/>
    <property type="match status" value="1"/>
</dbReference>
<dbReference type="InterPro" id="IPR050109">
    <property type="entry name" value="HTH-type_TetR-like_transc_reg"/>
</dbReference>
<reference evidence="5" key="1">
    <citation type="submission" date="2022-10" db="EMBL/GenBank/DDBJ databases">
        <title>The complete genomes of actinobacterial strains from the NBC collection.</title>
        <authorList>
            <person name="Joergensen T.S."/>
            <person name="Alvarez Arevalo M."/>
            <person name="Sterndorff E.B."/>
            <person name="Faurdal D."/>
            <person name="Vuksanovic O."/>
            <person name="Mourched A.-S."/>
            <person name="Charusanti P."/>
            <person name="Shaw S."/>
            <person name="Blin K."/>
            <person name="Weber T."/>
        </authorList>
    </citation>
    <scope>NUCLEOTIDE SEQUENCE</scope>
    <source>
        <strain evidence="5">NBC_01432</strain>
    </source>
</reference>
<proteinExistence type="predicted"/>
<protein>
    <submittedName>
        <fullName evidence="5">TetR family transcriptional regulator</fullName>
    </submittedName>
</protein>
<dbReference type="EMBL" id="CP109495">
    <property type="protein sequence ID" value="WUX55165.1"/>
    <property type="molecule type" value="Genomic_DNA"/>
</dbReference>
<dbReference type="InterPro" id="IPR009057">
    <property type="entry name" value="Homeodomain-like_sf"/>
</dbReference>
<feature type="region of interest" description="Disordered" evidence="3">
    <location>
        <begin position="1"/>
        <end position="33"/>
    </location>
</feature>
<dbReference type="PRINTS" id="PR00455">
    <property type="entry name" value="HTHTETR"/>
</dbReference>
<keyword evidence="1 2" id="KW-0238">DNA-binding</keyword>
<gene>
    <name evidence="5" type="ORF">OG442_28570</name>
</gene>
<dbReference type="PROSITE" id="PS50977">
    <property type="entry name" value="HTH_TETR_2"/>
    <property type="match status" value="1"/>
</dbReference>
<dbReference type="SUPFAM" id="SSF46689">
    <property type="entry name" value="Homeodomain-like"/>
    <property type="match status" value="1"/>
</dbReference>
<organism evidence="5 6">
    <name type="scientific">Streptomyces niveus</name>
    <name type="common">Streptomyces spheroides</name>
    <dbReference type="NCBI Taxonomy" id="193462"/>
    <lineage>
        <taxon>Bacteria</taxon>
        <taxon>Bacillati</taxon>
        <taxon>Actinomycetota</taxon>
        <taxon>Actinomycetes</taxon>
        <taxon>Kitasatosporales</taxon>
        <taxon>Streptomycetaceae</taxon>
        <taxon>Streptomyces</taxon>
    </lineage>
</organism>
<dbReference type="Pfam" id="PF17928">
    <property type="entry name" value="TetR_C_22"/>
    <property type="match status" value="1"/>
</dbReference>
<dbReference type="InterPro" id="IPR023772">
    <property type="entry name" value="DNA-bd_HTH_TetR-type_CS"/>
</dbReference>